<reference evidence="2 3" key="1">
    <citation type="journal article" date="2014" name="Curr. Biol.">
        <title>The genome of the clonal raider ant Cerapachys biroi.</title>
        <authorList>
            <person name="Oxley P.R."/>
            <person name="Ji L."/>
            <person name="Fetter-Pruneda I."/>
            <person name="McKenzie S.K."/>
            <person name="Li C."/>
            <person name="Hu H."/>
            <person name="Zhang G."/>
            <person name="Kronauer D.J."/>
        </authorList>
    </citation>
    <scope>NUCLEOTIDE SEQUENCE [LARGE SCALE GENOMIC DNA]</scope>
</reference>
<name>A0A026WUM5_OOCBI</name>
<dbReference type="AlphaFoldDB" id="A0A026WUM5"/>
<dbReference type="Proteomes" id="UP000053097">
    <property type="component" value="Unassembled WGS sequence"/>
</dbReference>
<feature type="domain" description="Mutator-like transposase" evidence="1">
    <location>
        <begin position="59"/>
        <end position="326"/>
    </location>
</feature>
<evidence type="ECO:0000313" key="2">
    <source>
        <dbReference type="EMBL" id="EZA59663.1"/>
    </source>
</evidence>
<proteinExistence type="predicted"/>
<organism evidence="2 3">
    <name type="scientific">Ooceraea biroi</name>
    <name type="common">Clonal raider ant</name>
    <name type="synonym">Cerapachys biroi</name>
    <dbReference type="NCBI Taxonomy" id="2015173"/>
    <lineage>
        <taxon>Eukaryota</taxon>
        <taxon>Metazoa</taxon>
        <taxon>Ecdysozoa</taxon>
        <taxon>Arthropoda</taxon>
        <taxon>Hexapoda</taxon>
        <taxon>Insecta</taxon>
        <taxon>Pterygota</taxon>
        <taxon>Neoptera</taxon>
        <taxon>Endopterygota</taxon>
        <taxon>Hymenoptera</taxon>
        <taxon>Apocrita</taxon>
        <taxon>Aculeata</taxon>
        <taxon>Formicoidea</taxon>
        <taxon>Formicidae</taxon>
        <taxon>Dorylinae</taxon>
        <taxon>Ooceraea</taxon>
    </lineage>
</organism>
<accession>A0A026WUM5</accession>
<dbReference type="EMBL" id="KK107100">
    <property type="protein sequence ID" value="EZA59663.1"/>
    <property type="molecule type" value="Genomic_DNA"/>
</dbReference>
<keyword evidence="3" id="KW-1185">Reference proteome</keyword>
<evidence type="ECO:0000259" key="1">
    <source>
        <dbReference type="Pfam" id="PF20700"/>
    </source>
</evidence>
<dbReference type="OrthoDB" id="10060618at2759"/>
<dbReference type="InterPro" id="IPR049012">
    <property type="entry name" value="Mutator_transp_dom"/>
</dbReference>
<dbReference type="Pfam" id="PF20700">
    <property type="entry name" value="Mutator"/>
    <property type="match status" value="1"/>
</dbReference>
<sequence>MDRKSNRDDRSHASRERQRKCYGNRYTLENKTSFASTSSEKLLRLGDREITIDNTHAYRILHLFSVFSTISTLVNCKTCNKDITFKEASSRGLGFKIAVTCECGTAYINSCPLINNAYEINRRIVMVMRLLGIDNEGLNLFCGLMDLAVEFYSQTYYSCLTNIQQASQAVYKILVKHAVDEEKQKTLEKKDSNVNLTVCGDGTWKKRGYSSLYGVTTLAGKYSHKIIDSVVRSSYCKMCEVWKKKAKNEEEFEEWKESHQELCTVNHDGLAGRMEVNSVKEMFERSIAEYGVKYTRYVGDGDSKIFKGILELNPYDVQVKKLECFACYKKYGLTIEECEKEKQRHWRKGPW</sequence>
<gene>
    <name evidence="2" type="ORF">X777_16734</name>
</gene>
<evidence type="ECO:0000313" key="3">
    <source>
        <dbReference type="Proteomes" id="UP000053097"/>
    </source>
</evidence>
<dbReference type="OMA" id="IDNTHAY"/>
<protein>
    <recommendedName>
        <fullName evidence="1">Mutator-like transposase domain-containing protein</fullName>
    </recommendedName>
</protein>